<dbReference type="GO" id="GO:0003677">
    <property type="term" value="F:DNA binding"/>
    <property type="evidence" value="ECO:0007669"/>
    <property type="project" value="InterPro"/>
</dbReference>
<feature type="region of interest" description="Disordered" evidence="9">
    <location>
        <begin position="1"/>
        <end position="143"/>
    </location>
</feature>
<keyword evidence="8" id="KW-0234">DNA repair</keyword>
<organism evidence="11 13">
    <name type="scientific">Smittium mucronatum</name>
    <dbReference type="NCBI Taxonomy" id="133383"/>
    <lineage>
        <taxon>Eukaryota</taxon>
        <taxon>Fungi</taxon>
        <taxon>Fungi incertae sedis</taxon>
        <taxon>Zoopagomycota</taxon>
        <taxon>Kickxellomycotina</taxon>
        <taxon>Harpellomycetes</taxon>
        <taxon>Harpellales</taxon>
        <taxon>Legeriomycetaceae</taxon>
        <taxon>Smittium</taxon>
    </lineage>
</organism>
<comment type="similarity">
    <text evidence="1 8">Belongs to the DNA repair enzymes AP/ExoA family.</text>
</comment>
<dbReference type="Gene3D" id="3.60.10.10">
    <property type="entry name" value="Endonuclease/exonuclease/phosphatase"/>
    <property type="match status" value="1"/>
</dbReference>
<evidence type="ECO:0000259" key="10">
    <source>
        <dbReference type="Pfam" id="PF03372"/>
    </source>
</evidence>
<reference evidence="11" key="2">
    <citation type="submission" date="2017-01" db="EMBL/GenBank/DDBJ databases">
        <authorList>
            <person name="Mah S.A."/>
            <person name="Swanson W.J."/>
            <person name="Moy G.W."/>
            <person name="Vacquier V.D."/>
        </authorList>
    </citation>
    <scope>NUCLEOTIDE SEQUENCE</scope>
    <source>
        <strain evidence="11">ALG-7-W6</strain>
    </source>
</reference>
<keyword evidence="13" id="KW-1185">Reference proteome</keyword>
<evidence type="ECO:0000256" key="8">
    <source>
        <dbReference type="RuleBase" id="RU362131"/>
    </source>
</evidence>
<evidence type="ECO:0000256" key="6">
    <source>
        <dbReference type="PIRSR" id="PIRSR604808-2"/>
    </source>
</evidence>
<dbReference type="SUPFAM" id="SSF56219">
    <property type="entry name" value="DNase I-like"/>
    <property type="match status" value="1"/>
</dbReference>
<feature type="binding site" evidence="6">
    <location>
        <position position="323"/>
    </location>
    <ligand>
        <name>Mg(2+)</name>
        <dbReference type="ChEBI" id="CHEBI:18420"/>
        <label>1</label>
    </ligand>
</feature>
<feature type="site" description="Interaction with DNA substrate" evidence="7">
    <location>
        <position position="421"/>
    </location>
</feature>
<dbReference type="InterPro" id="IPR020847">
    <property type="entry name" value="AP_endonuclease_F1_BS"/>
</dbReference>
<keyword evidence="6" id="KW-0464">Manganese</keyword>
<dbReference type="GO" id="GO:0003906">
    <property type="term" value="F:DNA-(apurinic or apyrimidinic site) endonuclease activity"/>
    <property type="evidence" value="ECO:0007669"/>
    <property type="project" value="TreeGrafter"/>
</dbReference>
<dbReference type="AlphaFoldDB" id="A0A1R0GP85"/>
<dbReference type="EMBL" id="LSSL01003909">
    <property type="protein sequence ID" value="OLY79968.1"/>
    <property type="molecule type" value="Genomic_DNA"/>
</dbReference>
<dbReference type="EC" id="3.1.-.-" evidence="8"/>
<dbReference type="OrthoDB" id="498125at2759"/>
<feature type="binding site" evidence="6">
    <location>
        <position position="179"/>
    </location>
    <ligand>
        <name>Mg(2+)</name>
        <dbReference type="ChEBI" id="CHEBI:18420"/>
        <label>1</label>
    </ligand>
</feature>
<protein>
    <recommendedName>
        <fullName evidence="8">DNA-(apurinic or apyrimidinic site) endonuclease</fullName>
        <ecNumber evidence="8">3.1.-.-</ecNumber>
    </recommendedName>
</protein>
<evidence type="ECO:0000256" key="3">
    <source>
        <dbReference type="ARBA" id="ARBA00022801"/>
    </source>
</evidence>
<dbReference type="GO" id="GO:0008311">
    <property type="term" value="F:double-stranded DNA 3'-5' DNA exonuclease activity"/>
    <property type="evidence" value="ECO:0007669"/>
    <property type="project" value="TreeGrafter"/>
</dbReference>
<dbReference type="GO" id="GO:0006284">
    <property type="term" value="P:base-excision repair"/>
    <property type="evidence" value="ECO:0007669"/>
    <property type="project" value="TreeGrafter"/>
</dbReference>
<feature type="compositionally biased region" description="Basic residues" evidence="9">
    <location>
        <begin position="104"/>
        <end position="116"/>
    </location>
</feature>
<dbReference type="NCBIfam" id="TIGR00195">
    <property type="entry name" value="exoDNase_III"/>
    <property type="match status" value="1"/>
</dbReference>
<feature type="binding site" evidence="6">
    <location>
        <position position="421"/>
    </location>
    <ligand>
        <name>Mg(2+)</name>
        <dbReference type="ChEBI" id="CHEBI:18420"/>
        <label>1</label>
    </ligand>
</feature>
<feature type="site" description="Transition state stabilizer" evidence="7">
    <location>
        <position position="323"/>
    </location>
</feature>
<dbReference type="Pfam" id="PF03372">
    <property type="entry name" value="Exo_endo_phos"/>
    <property type="match status" value="1"/>
</dbReference>
<dbReference type="GO" id="GO:0005634">
    <property type="term" value="C:nucleus"/>
    <property type="evidence" value="ECO:0007669"/>
    <property type="project" value="TreeGrafter"/>
</dbReference>
<feature type="site" description="Important for catalytic activity" evidence="7">
    <location>
        <position position="394"/>
    </location>
</feature>
<feature type="compositionally biased region" description="Polar residues" evidence="9">
    <location>
        <begin position="59"/>
        <end position="92"/>
    </location>
</feature>
<gene>
    <name evidence="12" type="ORF">AYI68_g5946</name>
    <name evidence="11" type="ORF">AYI68_g7237</name>
</gene>
<evidence type="ECO:0000256" key="7">
    <source>
        <dbReference type="PIRSR" id="PIRSR604808-3"/>
    </source>
</evidence>
<feature type="binding site" evidence="6">
    <location>
        <position position="420"/>
    </location>
    <ligand>
        <name>Mg(2+)</name>
        <dbReference type="ChEBI" id="CHEBI:18420"/>
        <label>1</label>
    </ligand>
</feature>
<evidence type="ECO:0000313" key="12">
    <source>
        <dbReference type="EMBL" id="OLY79968.1"/>
    </source>
</evidence>
<dbReference type="PANTHER" id="PTHR22748:SF6">
    <property type="entry name" value="DNA-(APURINIC OR APYRIMIDINIC SITE) ENDONUCLEASE"/>
    <property type="match status" value="1"/>
</dbReference>
<dbReference type="Proteomes" id="UP000187455">
    <property type="component" value="Unassembled WGS sequence"/>
</dbReference>
<feature type="compositionally biased region" description="Polar residues" evidence="9">
    <location>
        <begin position="1"/>
        <end position="23"/>
    </location>
</feature>
<dbReference type="PANTHER" id="PTHR22748">
    <property type="entry name" value="AP ENDONUCLEASE"/>
    <property type="match status" value="1"/>
</dbReference>
<feature type="active site" description="Proton acceptor" evidence="5">
    <location>
        <position position="421"/>
    </location>
</feature>
<evidence type="ECO:0000313" key="11">
    <source>
        <dbReference type="EMBL" id="OLY78705.1"/>
    </source>
</evidence>
<dbReference type="EMBL" id="LSSL01005673">
    <property type="protein sequence ID" value="OLY78705.1"/>
    <property type="molecule type" value="Genomic_DNA"/>
</dbReference>
<evidence type="ECO:0000256" key="5">
    <source>
        <dbReference type="PIRSR" id="PIRSR604808-1"/>
    </source>
</evidence>
<keyword evidence="11" id="KW-0456">Lyase</keyword>
<dbReference type="GO" id="GO:0016829">
    <property type="term" value="F:lyase activity"/>
    <property type="evidence" value="ECO:0007669"/>
    <property type="project" value="UniProtKB-KW"/>
</dbReference>
<evidence type="ECO:0000256" key="2">
    <source>
        <dbReference type="ARBA" id="ARBA00022723"/>
    </source>
</evidence>
<dbReference type="GO" id="GO:0008081">
    <property type="term" value="F:phosphoric diester hydrolase activity"/>
    <property type="evidence" value="ECO:0007669"/>
    <property type="project" value="TreeGrafter"/>
</dbReference>
<sequence>MASTRKSSRIQSKSTVSENSSSAPTPPITDHFPKTSSLDPKKKNSKKNKTSTEKSKTELINTSVVAETMKSISSQNKRNLEISNLDSITVDTDSNKTVSSNKSVSKKRSPRTKKPKTSGSNTPEELTKEDPPSPAETPSKDNIMISAEKSVYPNNKTMPTDYSFIKDKPEGCLKIVSFNVNSLNAALKKGFKEYVNAEKPDILCLQETKLNETMPFLFPKDEYPYVIWNHCTAKKGYSGTAIFSKIKPVNQSKKLGIPEFDNEGRFISLEFDNFNLVAAYVPNSGQNLDRLPKRAEFDSKVNDYLSDLLKSTKKQVIYAGDLNVSHNRIDLAKPDTNKNSAGFTQSERDSFSQILSRDRIDTFRALHPDATIGGYTYYGYRANSRAKLNGWRLDYFVVSKDLFSRVKDSFVRNECYGASDHVPIVLYLSKE</sequence>
<feature type="active site" evidence="5">
    <location>
        <position position="280"/>
    </location>
</feature>
<keyword evidence="4 6" id="KW-0460">Magnesium</keyword>
<evidence type="ECO:0000256" key="4">
    <source>
        <dbReference type="ARBA" id="ARBA00022842"/>
    </source>
</evidence>
<feature type="active site" description="Proton donor/acceptor" evidence="5">
    <location>
        <position position="321"/>
    </location>
</feature>
<feature type="binding site" evidence="6">
    <location>
        <position position="321"/>
    </location>
    <ligand>
        <name>Mg(2+)</name>
        <dbReference type="ChEBI" id="CHEBI:18420"/>
        <label>1</label>
    </ligand>
</feature>
<dbReference type="GO" id="GO:0046872">
    <property type="term" value="F:metal ion binding"/>
    <property type="evidence" value="ECO:0007669"/>
    <property type="project" value="UniProtKB-KW"/>
</dbReference>
<dbReference type="STRING" id="133383.A0A1R0GP85"/>
<dbReference type="PROSITE" id="PS00726">
    <property type="entry name" value="AP_NUCLEASE_F1_1"/>
    <property type="match status" value="1"/>
</dbReference>
<dbReference type="NCBIfam" id="TIGR00633">
    <property type="entry name" value="xth"/>
    <property type="match status" value="1"/>
</dbReference>
<dbReference type="InterPro" id="IPR004808">
    <property type="entry name" value="AP_endonuc_1"/>
</dbReference>
<reference evidence="11 13" key="1">
    <citation type="journal article" date="2016" name="Mol. Biol. Evol.">
        <title>Genome-Wide Survey of Gut Fungi (Harpellales) Reveals the First Horizontally Transferred Ubiquitin Gene from a Mosquito Host.</title>
        <authorList>
            <person name="Wang Y."/>
            <person name="White M.M."/>
            <person name="Kvist S."/>
            <person name="Moncalvo J.M."/>
        </authorList>
    </citation>
    <scope>NUCLEOTIDE SEQUENCE [LARGE SCALE GENOMIC DNA]</scope>
    <source>
        <strain evidence="11 13">ALG-7-W6</strain>
    </source>
</reference>
<comment type="caution">
    <text evidence="11">The sequence shown here is derived from an EMBL/GenBank/DDBJ whole genome shotgun (WGS) entry which is preliminary data.</text>
</comment>
<keyword evidence="3" id="KW-0378">Hydrolase</keyword>
<evidence type="ECO:0000313" key="13">
    <source>
        <dbReference type="Proteomes" id="UP000187455"/>
    </source>
</evidence>
<dbReference type="InterPro" id="IPR005135">
    <property type="entry name" value="Endo/exonuclease/phosphatase"/>
</dbReference>
<name>A0A1R0GP85_9FUNG</name>
<dbReference type="CDD" id="cd09087">
    <property type="entry name" value="Ape1-like_AP-endo"/>
    <property type="match status" value="1"/>
</dbReference>
<comment type="cofactor">
    <cofactor evidence="6 8">
        <name>Mg(2+)</name>
        <dbReference type="ChEBI" id="CHEBI:18420"/>
    </cofactor>
    <cofactor evidence="6 8">
        <name>Mn(2+)</name>
        <dbReference type="ChEBI" id="CHEBI:29035"/>
    </cofactor>
    <text evidence="6 8">Probably binds two magnesium or manganese ions per subunit.</text>
</comment>
<accession>A0A1R0GP85</accession>
<feature type="domain" description="Endonuclease/exonuclease/phosphatase" evidence="10">
    <location>
        <begin position="176"/>
        <end position="421"/>
    </location>
</feature>
<proteinExistence type="inferred from homology"/>
<evidence type="ECO:0000256" key="1">
    <source>
        <dbReference type="ARBA" id="ARBA00007092"/>
    </source>
</evidence>
<feature type="binding site" evidence="6">
    <location>
        <position position="207"/>
    </location>
    <ligand>
        <name>Mg(2+)</name>
        <dbReference type="ChEBI" id="CHEBI:18420"/>
        <label>1</label>
    </ligand>
</feature>
<dbReference type="InterPro" id="IPR036691">
    <property type="entry name" value="Endo/exonu/phosph_ase_sf"/>
</dbReference>
<evidence type="ECO:0000256" key="9">
    <source>
        <dbReference type="SAM" id="MobiDB-lite"/>
    </source>
</evidence>
<dbReference type="PROSITE" id="PS51435">
    <property type="entry name" value="AP_NUCLEASE_F1_4"/>
    <property type="match status" value="1"/>
</dbReference>
<keyword evidence="2 6" id="KW-0479">Metal-binding</keyword>
<keyword evidence="8" id="KW-0227">DNA damage</keyword>